<reference evidence="3" key="1">
    <citation type="submission" date="2018-05" db="EMBL/GenBank/DDBJ databases">
        <authorList>
            <person name="Lanie J.A."/>
            <person name="Ng W.-L."/>
            <person name="Kazmierczak K.M."/>
            <person name="Andrzejewski T.M."/>
            <person name="Davidsen T.M."/>
            <person name="Wayne K.J."/>
            <person name="Tettelin H."/>
            <person name="Glass J.I."/>
            <person name="Rusch D."/>
            <person name="Podicherti R."/>
            <person name="Tsui H.-C.T."/>
            <person name="Winkler M.E."/>
        </authorList>
    </citation>
    <scope>NUCLEOTIDE SEQUENCE</scope>
</reference>
<dbReference type="AlphaFoldDB" id="A0A382B7L7"/>
<evidence type="ECO:0000256" key="2">
    <source>
        <dbReference type="SAM" id="Phobius"/>
    </source>
</evidence>
<proteinExistence type="predicted"/>
<feature type="transmembrane region" description="Helical" evidence="2">
    <location>
        <begin position="18"/>
        <end position="39"/>
    </location>
</feature>
<protein>
    <submittedName>
        <fullName evidence="3">Uncharacterized protein</fullName>
    </submittedName>
</protein>
<name>A0A382B7L7_9ZZZZ</name>
<feature type="compositionally biased region" description="Polar residues" evidence="1">
    <location>
        <begin position="221"/>
        <end position="248"/>
    </location>
</feature>
<gene>
    <name evidence="3" type="ORF">METZ01_LOCUS162365</name>
</gene>
<organism evidence="3">
    <name type="scientific">marine metagenome</name>
    <dbReference type="NCBI Taxonomy" id="408172"/>
    <lineage>
        <taxon>unclassified sequences</taxon>
        <taxon>metagenomes</taxon>
        <taxon>ecological metagenomes</taxon>
    </lineage>
</organism>
<keyword evidence="2" id="KW-0472">Membrane</keyword>
<feature type="region of interest" description="Disordered" evidence="1">
    <location>
        <begin position="201"/>
        <end position="248"/>
    </location>
</feature>
<evidence type="ECO:0000256" key="1">
    <source>
        <dbReference type="SAM" id="MobiDB-lite"/>
    </source>
</evidence>
<sequence>MISSLILWIFITSSNTRWFVKAIITIALLLSIASSWIGLKAIYGFPYAEHPNNKSYYLVGSYVVEPNVKRNIKGNIYVWLIPKKSEEHKMAWLVKLGLVANKGQPRAYIMPYDRKLHKMLMGIESNRGGQPVAVKIVPKKKGKSHRGDDNEDRQKYVPYILPEDHKINKDYTIIDLGDMKDKIGPVVPEQSSSFFGHTEADAIAEQNANTSDGTPEEQVSPDGTPSTNNNTQEQQLSTDRGGSTNDIP</sequence>
<accession>A0A382B7L7</accession>
<evidence type="ECO:0000313" key="3">
    <source>
        <dbReference type="EMBL" id="SVB09511.1"/>
    </source>
</evidence>
<dbReference type="EMBL" id="UINC01028473">
    <property type="protein sequence ID" value="SVB09511.1"/>
    <property type="molecule type" value="Genomic_DNA"/>
</dbReference>
<keyword evidence="2" id="KW-1133">Transmembrane helix</keyword>
<keyword evidence="2" id="KW-0812">Transmembrane</keyword>